<dbReference type="EMBL" id="CACVKT020008919">
    <property type="protein sequence ID" value="CAC5418501.1"/>
    <property type="molecule type" value="Genomic_DNA"/>
</dbReference>
<evidence type="ECO:0000313" key="2">
    <source>
        <dbReference type="EMBL" id="CAC5418501.1"/>
    </source>
</evidence>
<feature type="coiled-coil region" evidence="1">
    <location>
        <begin position="538"/>
        <end position="600"/>
    </location>
</feature>
<evidence type="ECO:0000256" key="1">
    <source>
        <dbReference type="SAM" id="Coils"/>
    </source>
</evidence>
<organism evidence="2 3">
    <name type="scientific">Mytilus coruscus</name>
    <name type="common">Sea mussel</name>
    <dbReference type="NCBI Taxonomy" id="42192"/>
    <lineage>
        <taxon>Eukaryota</taxon>
        <taxon>Metazoa</taxon>
        <taxon>Spiralia</taxon>
        <taxon>Lophotrochozoa</taxon>
        <taxon>Mollusca</taxon>
        <taxon>Bivalvia</taxon>
        <taxon>Autobranchia</taxon>
        <taxon>Pteriomorphia</taxon>
        <taxon>Mytilida</taxon>
        <taxon>Mytiloidea</taxon>
        <taxon>Mytilidae</taxon>
        <taxon>Mytilinae</taxon>
        <taxon>Mytilus</taxon>
    </lineage>
</organism>
<keyword evidence="1" id="KW-0175">Coiled coil</keyword>
<accession>A0A6J8EHJ0</accession>
<dbReference type="OrthoDB" id="115435at2759"/>
<evidence type="ECO:0000313" key="3">
    <source>
        <dbReference type="Proteomes" id="UP000507470"/>
    </source>
</evidence>
<proteinExistence type="predicted"/>
<gene>
    <name evidence="2" type="ORF">MCOR_50932</name>
</gene>
<protein>
    <submittedName>
        <fullName evidence="2">Uncharacterized protein</fullName>
    </submittedName>
</protein>
<reference evidence="2 3" key="1">
    <citation type="submission" date="2020-06" db="EMBL/GenBank/DDBJ databases">
        <authorList>
            <person name="Li R."/>
            <person name="Bekaert M."/>
        </authorList>
    </citation>
    <scope>NUCLEOTIDE SEQUENCE [LARGE SCALE GENOMIC DNA]</scope>
    <source>
        <strain evidence="3">wild</strain>
    </source>
</reference>
<dbReference type="AlphaFoldDB" id="A0A6J8EHJ0"/>
<feature type="coiled-coil region" evidence="1">
    <location>
        <begin position="281"/>
        <end position="383"/>
    </location>
</feature>
<keyword evidence="3" id="KW-1185">Reference proteome</keyword>
<sequence length="607" mass="73131">MILKSPSSLLPSDLTCAIQNQIAAVLEKQIGTSPLSCLPIIASTIPTVQPEEMSKLQKSDPHIKRLLLYWKGEEIVTRRQLSRESKEVRRLVNNIKTLKEKDGIIYRETKDNRQLLLPSTLKQREAFELAMEETEQKALKRQQKLNVKIDNKELPIGCRIFLRNHPKGRAKIQDAWNDKPYRIMDKKDNMYNVEPLIGRGESKHVHRREILDARYLVRNRNPNFDRPQPCGRVVNERSEIVDRQDSDDEDFVILLQQPPVTTYDENGTKETLARTIEIRHKQIKEARNIELQEKIEKYEIDIVEKERIIGMFKQLNEEEKKLREQKELSFKRKKEEFDKELFELKEILEGKERSFRRKNEQLIAETEEKEKKLRDTYNQMSEEEKILRKRELSFKQTKEEFYIEVCRLKQIQEDKERSFRRKNDQLVAEREKEKKLKDIYKQMSEEEKILGEEKELSFKRKKEEFDIEVSRLKQIQEENEKSFRRNTDQLIAEREEKERKLLDEYNQIVEEEKILREEKELSLKQIHEAKERSFRRNTNKLIAEREEKEKEIVEEKRLREEKEKEIVEEKRLREEREKENYLLQQEKSALEKENKTLIQKSKVCVVS</sequence>
<name>A0A6J8EHJ0_MYTCO</name>
<dbReference type="Proteomes" id="UP000507470">
    <property type="component" value="Unassembled WGS sequence"/>
</dbReference>